<dbReference type="PROSITE" id="PS50885">
    <property type="entry name" value="HAMP"/>
    <property type="match status" value="1"/>
</dbReference>
<comment type="similarity">
    <text evidence="3">Belongs to the methyl-accepting chemotaxis (MCP) protein family.</text>
</comment>
<dbReference type="Pfam" id="PF00015">
    <property type="entry name" value="MCPsignal"/>
    <property type="match status" value="1"/>
</dbReference>
<accession>A0A166YE17</accession>
<dbReference type="EMBL" id="AUYB01000082">
    <property type="protein sequence ID" value="KZN42544.1"/>
    <property type="molecule type" value="Genomic_DNA"/>
</dbReference>
<protein>
    <recommendedName>
        <fullName evidence="10">Methyl-accepting chemotaxis protein</fullName>
    </recommendedName>
</protein>
<keyword evidence="5" id="KW-0472">Membrane</keyword>
<evidence type="ECO:0000256" key="4">
    <source>
        <dbReference type="PROSITE-ProRule" id="PRU00284"/>
    </source>
</evidence>
<gene>
    <name evidence="8" type="ORF">N475_09440</name>
</gene>
<dbReference type="GO" id="GO:0006935">
    <property type="term" value="P:chemotaxis"/>
    <property type="evidence" value="ECO:0007669"/>
    <property type="project" value="UniProtKB-ARBA"/>
</dbReference>
<sequence>MQQMSIKKKLMLFVTALVVAIIVILVMTTWLHLQEENEKQSEQVQTLVLKEIRSGLVSKGQSYSQQISGFLNEAYRIPNSLAGAIEATLNNPLERTEVEALLRGAITSNDNVSSIYSHFEQNAYDDKDGQFTDGATHSAPGAGSLELYFTREQSGVVQHQIESADAKYIDTRNEFGIRESEWYLCARDKNTPCMMEPYVYEISPGNSMLMTSLTVPIQNGNQFIGLIGVDVNLPDLQKLVEELSRSLYDGKAQVSLLSEIGLIAGASHHANSLGRPLSEIVNKRLAQNLQALHKGSGYTEVGDDIVISVPVDVNMANVTWSLVIQVPKEKVMASAYIISEQLYKSANDLGVWMTFLGLIVVAVAIGFSLFLINTITGPLSYIESRVDNLASSEGDLTHQLEVSHHAELISLAAGFNRFTNKLRGMIEDLKALAHQSYQQSHVTTEAAINIKNKVSNQHIEIDNVVTAINELSATANEVARASEQAAATTDSAVKTVQSCEQDIVQTTQTVDEIADQVAVAQDAFHRVAERSGDISKILDVIRSIAEQTNLLALNAAIEAARAGEQGRGFAVVADEVRSLASKTQASTDDISTLIENLQNEIQGSEEIIEKTVGKGHNATTLCQKAATSMSSLVSELSNISHEVTQIATSAEEQSMVTEEVNMNMTGIADAAKELAGYADEVEQAASTMTQLMEQKHQQLNFLKT</sequence>
<dbReference type="InterPro" id="IPR004089">
    <property type="entry name" value="MCPsignal_dom"/>
</dbReference>
<dbReference type="PATRIC" id="fig|1365250.3.peg.963"/>
<dbReference type="SMART" id="SM00283">
    <property type="entry name" value="MA"/>
    <property type="match status" value="1"/>
</dbReference>
<dbReference type="AlphaFoldDB" id="A0A166YE17"/>
<evidence type="ECO:0000313" key="9">
    <source>
        <dbReference type="Proteomes" id="UP000076643"/>
    </source>
</evidence>
<dbReference type="CDD" id="cd12913">
    <property type="entry name" value="PDC1_MCP_like"/>
    <property type="match status" value="1"/>
</dbReference>
<feature type="transmembrane region" description="Helical" evidence="5">
    <location>
        <begin position="349"/>
        <end position="372"/>
    </location>
</feature>
<feature type="domain" description="HAMP" evidence="7">
    <location>
        <begin position="373"/>
        <end position="427"/>
    </location>
</feature>
<dbReference type="Pfam" id="PF00672">
    <property type="entry name" value="HAMP"/>
    <property type="match status" value="1"/>
</dbReference>
<reference evidence="8 9" key="1">
    <citation type="submission" date="2013-07" db="EMBL/GenBank/DDBJ databases">
        <title>Comparative Genomic and Metabolomic Analysis of Twelve Strains of Pseudoalteromonas luteoviolacea.</title>
        <authorList>
            <person name="Vynne N.G."/>
            <person name="Mansson M."/>
            <person name="Gram L."/>
        </authorList>
    </citation>
    <scope>NUCLEOTIDE SEQUENCE [LARGE SCALE GENOMIC DNA]</scope>
    <source>
        <strain evidence="8 9">DSM 6061</strain>
    </source>
</reference>
<dbReference type="PANTHER" id="PTHR32089">
    <property type="entry name" value="METHYL-ACCEPTING CHEMOTAXIS PROTEIN MCPB"/>
    <property type="match status" value="1"/>
</dbReference>
<comment type="subcellular location">
    <subcellularLocation>
        <location evidence="1">Membrane</location>
    </subcellularLocation>
</comment>
<keyword evidence="9" id="KW-1185">Reference proteome</keyword>
<organism evidence="8 9">
    <name type="scientific">Pseudoalteromonas luteoviolacea DSM 6061</name>
    <dbReference type="NCBI Taxonomy" id="1365250"/>
    <lineage>
        <taxon>Bacteria</taxon>
        <taxon>Pseudomonadati</taxon>
        <taxon>Pseudomonadota</taxon>
        <taxon>Gammaproteobacteria</taxon>
        <taxon>Alteromonadales</taxon>
        <taxon>Pseudoalteromonadaceae</taxon>
        <taxon>Pseudoalteromonas</taxon>
    </lineage>
</organism>
<proteinExistence type="inferred from homology"/>
<feature type="transmembrane region" description="Helical" evidence="5">
    <location>
        <begin position="12"/>
        <end position="33"/>
    </location>
</feature>
<evidence type="ECO:0000256" key="1">
    <source>
        <dbReference type="ARBA" id="ARBA00004370"/>
    </source>
</evidence>
<feature type="domain" description="Methyl-accepting transducer" evidence="6">
    <location>
        <begin position="432"/>
        <end position="668"/>
    </location>
</feature>
<evidence type="ECO:0000256" key="2">
    <source>
        <dbReference type="ARBA" id="ARBA00023224"/>
    </source>
</evidence>
<name>A0A166YE17_9GAMM</name>
<keyword evidence="5" id="KW-1133">Transmembrane helix</keyword>
<dbReference type="Pfam" id="PF22673">
    <property type="entry name" value="MCP-like_PDC_1"/>
    <property type="match status" value="1"/>
</dbReference>
<dbReference type="Proteomes" id="UP000076643">
    <property type="component" value="Unassembled WGS sequence"/>
</dbReference>
<dbReference type="CDD" id="cd11386">
    <property type="entry name" value="MCP_signal"/>
    <property type="match status" value="1"/>
</dbReference>
<dbReference type="GO" id="GO:0016020">
    <property type="term" value="C:membrane"/>
    <property type="evidence" value="ECO:0007669"/>
    <property type="project" value="UniProtKB-SubCell"/>
</dbReference>
<evidence type="ECO:0000256" key="3">
    <source>
        <dbReference type="ARBA" id="ARBA00029447"/>
    </source>
</evidence>
<evidence type="ECO:0000313" key="8">
    <source>
        <dbReference type="EMBL" id="KZN42544.1"/>
    </source>
</evidence>
<dbReference type="FunFam" id="1.10.287.950:FF:000001">
    <property type="entry name" value="Methyl-accepting chemotaxis sensory transducer"/>
    <property type="match status" value="1"/>
</dbReference>
<dbReference type="Gene3D" id="1.10.287.950">
    <property type="entry name" value="Methyl-accepting chemotaxis protein"/>
    <property type="match status" value="1"/>
</dbReference>
<dbReference type="InterPro" id="IPR003660">
    <property type="entry name" value="HAMP_dom"/>
</dbReference>
<keyword evidence="2 4" id="KW-0807">Transducer</keyword>
<dbReference type="GO" id="GO:0007165">
    <property type="term" value="P:signal transduction"/>
    <property type="evidence" value="ECO:0007669"/>
    <property type="project" value="UniProtKB-KW"/>
</dbReference>
<dbReference type="RefSeq" id="WP_063364756.1">
    <property type="nucleotide sequence ID" value="NZ_AQHB01000015.1"/>
</dbReference>
<comment type="caution">
    <text evidence="8">The sequence shown here is derived from an EMBL/GenBank/DDBJ whole genome shotgun (WGS) entry which is preliminary data.</text>
</comment>
<dbReference type="SMART" id="SM00304">
    <property type="entry name" value="HAMP"/>
    <property type="match status" value="1"/>
</dbReference>
<dbReference type="Gene3D" id="3.30.450.20">
    <property type="entry name" value="PAS domain"/>
    <property type="match status" value="1"/>
</dbReference>
<dbReference type="PANTHER" id="PTHR32089:SF117">
    <property type="entry name" value="METHYL ACCEPTING SENSORY TRANSDUCER WITH CACHE_1 SMALL MOLECULE BINDING DOMAIN"/>
    <property type="match status" value="1"/>
</dbReference>
<keyword evidence="5" id="KW-0812">Transmembrane</keyword>
<evidence type="ECO:0008006" key="10">
    <source>
        <dbReference type="Google" id="ProtNLM"/>
    </source>
</evidence>
<evidence type="ECO:0000259" key="7">
    <source>
        <dbReference type="PROSITE" id="PS50885"/>
    </source>
</evidence>
<evidence type="ECO:0000256" key="5">
    <source>
        <dbReference type="SAM" id="Phobius"/>
    </source>
</evidence>
<evidence type="ECO:0000259" key="6">
    <source>
        <dbReference type="PROSITE" id="PS50111"/>
    </source>
</evidence>
<dbReference type="SUPFAM" id="SSF58104">
    <property type="entry name" value="Methyl-accepting chemotaxis protein (MCP) signaling domain"/>
    <property type="match status" value="1"/>
</dbReference>
<dbReference type="PROSITE" id="PS50111">
    <property type="entry name" value="CHEMOTAXIS_TRANSDUC_2"/>
    <property type="match status" value="1"/>
</dbReference>